<accession>A0A0F9ML31</accession>
<evidence type="ECO:0000256" key="12">
    <source>
        <dbReference type="ARBA" id="ARBA00022801"/>
    </source>
</evidence>
<keyword evidence="8" id="KW-0963">Cytoplasm</keyword>
<feature type="compositionally biased region" description="Polar residues" evidence="14">
    <location>
        <begin position="1"/>
        <end position="19"/>
    </location>
</feature>
<dbReference type="InterPro" id="IPR012337">
    <property type="entry name" value="RNaseH-like_sf"/>
</dbReference>
<evidence type="ECO:0000256" key="10">
    <source>
        <dbReference type="ARBA" id="ARBA00022723"/>
    </source>
</evidence>
<evidence type="ECO:0000259" key="15">
    <source>
        <dbReference type="PROSITE" id="PS51975"/>
    </source>
</evidence>
<dbReference type="InterPro" id="IPR024567">
    <property type="entry name" value="RNase_HII/HIII_dom"/>
</dbReference>
<keyword evidence="12" id="KW-0378">Hydrolase</keyword>
<dbReference type="PROSITE" id="PS51975">
    <property type="entry name" value="RNASE_H_2"/>
    <property type="match status" value="1"/>
</dbReference>
<evidence type="ECO:0000256" key="13">
    <source>
        <dbReference type="ARBA" id="ARBA00023211"/>
    </source>
</evidence>
<protein>
    <recommendedName>
        <fullName evidence="7">Ribonuclease HII</fullName>
        <ecNumber evidence="6">3.1.26.4</ecNumber>
    </recommendedName>
</protein>
<dbReference type="GO" id="GO:0005737">
    <property type="term" value="C:cytoplasm"/>
    <property type="evidence" value="ECO:0007669"/>
    <property type="project" value="UniProtKB-SubCell"/>
</dbReference>
<evidence type="ECO:0000256" key="11">
    <source>
        <dbReference type="ARBA" id="ARBA00022759"/>
    </source>
</evidence>
<evidence type="ECO:0000256" key="6">
    <source>
        <dbReference type="ARBA" id="ARBA00012180"/>
    </source>
</evidence>
<dbReference type="Gene3D" id="3.30.420.10">
    <property type="entry name" value="Ribonuclease H-like superfamily/Ribonuclease H"/>
    <property type="match status" value="1"/>
</dbReference>
<name>A0A0F9ML31_9ZZZZ</name>
<keyword evidence="11" id="KW-0255">Endonuclease</keyword>
<comment type="catalytic activity">
    <reaction evidence="1">
        <text>Endonucleolytic cleavage to 5'-phosphomonoester.</text>
        <dbReference type="EC" id="3.1.26.4"/>
    </reaction>
</comment>
<dbReference type="GO" id="GO:0043137">
    <property type="term" value="P:DNA replication, removal of RNA primer"/>
    <property type="evidence" value="ECO:0007669"/>
    <property type="project" value="TreeGrafter"/>
</dbReference>
<gene>
    <name evidence="16" type="ORF">LCGC14_1077700</name>
</gene>
<evidence type="ECO:0000256" key="3">
    <source>
        <dbReference type="ARBA" id="ARBA00001946"/>
    </source>
</evidence>
<keyword evidence="9" id="KW-0540">Nuclease</keyword>
<dbReference type="GO" id="GO:0003723">
    <property type="term" value="F:RNA binding"/>
    <property type="evidence" value="ECO:0007669"/>
    <property type="project" value="InterPro"/>
</dbReference>
<evidence type="ECO:0000256" key="14">
    <source>
        <dbReference type="SAM" id="MobiDB-lite"/>
    </source>
</evidence>
<feature type="domain" description="RNase H type-2" evidence="15">
    <location>
        <begin position="38"/>
        <end position="234"/>
    </location>
</feature>
<comment type="cofactor">
    <cofactor evidence="3">
        <name>Mg(2+)</name>
        <dbReference type="ChEBI" id="CHEBI:18420"/>
    </cofactor>
</comment>
<keyword evidence="13" id="KW-0464">Manganese</keyword>
<dbReference type="PANTHER" id="PTHR10954:SF18">
    <property type="entry name" value="RIBONUCLEASE HII"/>
    <property type="match status" value="1"/>
</dbReference>
<comment type="caution">
    <text evidence="16">The sequence shown here is derived from an EMBL/GenBank/DDBJ whole genome shotgun (WGS) entry which is preliminary data.</text>
</comment>
<evidence type="ECO:0000256" key="4">
    <source>
        <dbReference type="ARBA" id="ARBA00004496"/>
    </source>
</evidence>
<dbReference type="CDD" id="cd07182">
    <property type="entry name" value="RNase_HII_bacteria_HII_like"/>
    <property type="match status" value="1"/>
</dbReference>
<dbReference type="GO" id="GO:0032299">
    <property type="term" value="C:ribonuclease H2 complex"/>
    <property type="evidence" value="ECO:0007669"/>
    <property type="project" value="TreeGrafter"/>
</dbReference>
<organism evidence="16">
    <name type="scientific">marine sediment metagenome</name>
    <dbReference type="NCBI Taxonomy" id="412755"/>
    <lineage>
        <taxon>unclassified sequences</taxon>
        <taxon>metagenomes</taxon>
        <taxon>ecological metagenomes</taxon>
    </lineage>
</organism>
<sequence length="234" mass="25757">MSHRLTQSDPPSPMSTKTYRPSFGLEQDVRKRAGNSELIVCGLDEVGVGSLAGPVMAAAVVLNGDEPWLGELDDSKRLTHKKRNYLHDLIMEQARAFGLGYASQKEIDDVGIASARRRAIVRAYDACKDTLGGVDLATVVDDRRLAWLRSDLGGRASIFADHADQRSYSVAAASIVAKVIRDRYMQKMSAMYDNYDFSGNKGYGTPKHLAAIEEHGPCPLHRQSFEPLRSMSKA</sequence>
<proteinExistence type="inferred from homology"/>
<evidence type="ECO:0000313" key="16">
    <source>
        <dbReference type="EMBL" id="KKN06409.1"/>
    </source>
</evidence>
<keyword evidence="10" id="KW-0479">Metal-binding</keyword>
<dbReference type="GO" id="GO:0046872">
    <property type="term" value="F:metal ion binding"/>
    <property type="evidence" value="ECO:0007669"/>
    <property type="project" value="UniProtKB-KW"/>
</dbReference>
<dbReference type="NCBIfam" id="NF000595">
    <property type="entry name" value="PRK00015.1-3"/>
    <property type="match status" value="1"/>
</dbReference>
<evidence type="ECO:0000256" key="5">
    <source>
        <dbReference type="ARBA" id="ARBA00007383"/>
    </source>
</evidence>
<evidence type="ECO:0000256" key="8">
    <source>
        <dbReference type="ARBA" id="ARBA00022490"/>
    </source>
</evidence>
<dbReference type="AlphaFoldDB" id="A0A0F9ML31"/>
<comment type="similarity">
    <text evidence="5">Belongs to the RNase HII family.</text>
</comment>
<evidence type="ECO:0000256" key="2">
    <source>
        <dbReference type="ARBA" id="ARBA00001936"/>
    </source>
</evidence>
<dbReference type="GO" id="GO:0004523">
    <property type="term" value="F:RNA-DNA hybrid ribonuclease activity"/>
    <property type="evidence" value="ECO:0007669"/>
    <property type="project" value="UniProtKB-EC"/>
</dbReference>
<feature type="region of interest" description="Disordered" evidence="14">
    <location>
        <begin position="1"/>
        <end position="23"/>
    </location>
</feature>
<comment type="subcellular location">
    <subcellularLocation>
        <location evidence="4">Cytoplasm</location>
    </subcellularLocation>
</comment>
<evidence type="ECO:0000256" key="9">
    <source>
        <dbReference type="ARBA" id="ARBA00022722"/>
    </source>
</evidence>
<dbReference type="InterPro" id="IPR001352">
    <property type="entry name" value="RNase_HII/HIII"/>
</dbReference>
<dbReference type="EMBL" id="LAZR01004696">
    <property type="protein sequence ID" value="KKN06409.1"/>
    <property type="molecule type" value="Genomic_DNA"/>
</dbReference>
<dbReference type="InterPro" id="IPR036397">
    <property type="entry name" value="RNaseH_sf"/>
</dbReference>
<dbReference type="SUPFAM" id="SSF53098">
    <property type="entry name" value="Ribonuclease H-like"/>
    <property type="match status" value="1"/>
</dbReference>
<dbReference type="EC" id="3.1.26.4" evidence="6"/>
<evidence type="ECO:0000256" key="1">
    <source>
        <dbReference type="ARBA" id="ARBA00000077"/>
    </source>
</evidence>
<evidence type="ECO:0000256" key="7">
    <source>
        <dbReference type="ARBA" id="ARBA00019179"/>
    </source>
</evidence>
<dbReference type="GO" id="GO:0006298">
    <property type="term" value="P:mismatch repair"/>
    <property type="evidence" value="ECO:0007669"/>
    <property type="project" value="TreeGrafter"/>
</dbReference>
<reference evidence="16" key="1">
    <citation type="journal article" date="2015" name="Nature">
        <title>Complex archaea that bridge the gap between prokaryotes and eukaryotes.</title>
        <authorList>
            <person name="Spang A."/>
            <person name="Saw J.H."/>
            <person name="Jorgensen S.L."/>
            <person name="Zaremba-Niedzwiedzka K."/>
            <person name="Martijn J."/>
            <person name="Lind A.E."/>
            <person name="van Eijk R."/>
            <person name="Schleper C."/>
            <person name="Guy L."/>
            <person name="Ettema T.J."/>
        </authorList>
    </citation>
    <scope>NUCLEOTIDE SEQUENCE</scope>
</reference>
<comment type="cofactor">
    <cofactor evidence="2">
        <name>Mn(2+)</name>
        <dbReference type="ChEBI" id="CHEBI:29035"/>
    </cofactor>
</comment>
<dbReference type="PANTHER" id="PTHR10954">
    <property type="entry name" value="RIBONUCLEASE H2 SUBUNIT A"/>
    <property type="match status" value="1"/>
</dbReference>
<dbReference type="InterPro" id="IPR022898">
    <property type="entry name" value="RNase_HII"/>
</dbReference>
<dbReference type="Pfam" id="PF01351">
    <property type="entry name" value="RNase_HII"/>
    <property type="match status" value="1"/>
</dbReference>